<comment type="caution">
    <text evidence="2">The sequence shown here is derived from an EMBL/GenBank/DDBJ whole genome shotgun (WGS) entry which is preliminary data.</text>
</comment>
<keyword evidence="3" id="KW-1185">Reference proteome</keyword>
<dbReference type="Proteomes" id="UP000325690">
    <property type="component" value="Unassembled WGS sequence"/>
</dbReference>
<organism evidence="2 3">
    <name type="scientific">Mycolicibacterium phlei DSM 43239 = CCUG 21000</name>
    <dbReference type="NCBI Taxonomy" id="1226750"/>
    <lineage>
        <taxon>Bacteria</taxon>
        <taxon>Bacillati</taxon>
        <taxon>Actinomycetota</taxon>
        <taxon>Actinomycetes</taxon>
        <taxon>Mycobacteriales</taxon>
        <taxon>Mycobacteriaceae</taxon>
        <taxon>Mycolicibacterium</taxon>
    </lineage>
</organism>
<evidence type="ECO:0000313" key="2">
    <source>
        <dbReference type="EMBL" id="KAB7756904.1"/>
    </source>
</evidence>
<proteinExistence type="predicted"/>
<feature type="region of interest" description="Disordered" evidence="1">
    <location>
        <begin position="1"/>
        <end position="26"/>
    </location>
</feature>
<dbReference type="AlphaFoldDB" id="A0A5N5V4P4"/>
<gene>
    <name evidence="2" type="ORF">MPHL21000_09775</name>
</gene>
<dbReference type="EMBL" id="ANBP01000011">
    <property type="protein sequence ID" value="KAB7756904.1"/>
    <property type="molecule type" value="Genomic_DNA"/>
</dbReference>
<evidence type="ECO:0000313" key="3">
    <source>
        <dbReference type="Proteomes" id="UP000325690"/>
    </source>
</evidence>
<evidence type="ECO:0000256" key="1">
    <source>
        <dbReference type="SAM" id="MobiDB-lite"/>
    </source>
</evidence>
<protein>
    <submittedName>
        <fullName evidence="2">Uncharacterized protein</fullName>
    </submittedName>
</protein>
<sequence>MHSTNEVDAPRKATVHIQNRAPGPPNAIAVATPAMLPVPTRPASDMVSA</sequence>
<accession>A0A5N5V4P4</accession>
<reference evidence="2 3" key="1">
    <citation type="submission" date="2012-10" db="EMBL/GenBank/DDBJ databases">
        <title>The draft sequence of the Mycobacterium pheli genome.</title>
        <authorList>
            <person name="Pettersson B.M.F."/>
            <person name="Das S."/>
            <person name="Dasgupta S."/>
            <person name="Bhattacharya A."/>
            <person name="Kirsebom L.A."/>
        </authorList>
    </citation>
    <scope>NUCLEOTIDE SEQUENCE [LARGE SCALE GENOMIC DNA]</scope>
    <source>
        <strain evidence="2 3">CCUG 21000</strain>
    </source>
</reference>
<name>A0A5N5V4P4_MYCPH</name>